<reference evidence="1 2" key="1">
    <citation type="submission" date="2019-01" db="EMBL/GenBank/DDBJ databases">
        <title>Sequencing of cultivated peanut Arachis hypogaea provides insights into genome evolution and oil improvement.</title>
        <authorList>
            <person name="Chen X."/>
        </authorList>
    </citation>
    <scope>NUCLEOTIDE SEQUENCE [LARGE SCALE GENOMIC DNA]</scope>
    <source>
        <strain evidence="2">cv. Fuhuasheng</strain>
        <tissue evidence="1">Leaves</tissue>
    </source>
</reference>
<dbReference type="AlphaFoldDB" id="A0A444Z6D9"/>
<evidence type="ECO:0000313" key="1">
    <source>
        <dbReference type="EMBL" id="RYR09728.1"/>
    </source>
</evidence>
<accession>A0A444Z6D9</accession>
<comment type="caution">
    <text evidence="1">The sequence shown here is derived from an EMBL/GenBank/DDBJ whole genome shotgun (WGS) entry which is preliminary data.</text>
</comment>
<gene>
    <name evidence="1" type="ORF">Ahy_B05g078124</name>
</gene>
<sequence length="101" mass="11522">MELTVKEALTLPPGRKIVLQHNRELQQVRQAAGLLSGFLGTLGADFQQLPICETSWKTMNKAFKEHVFDQVKEKCRKNAINRSKQLSNDREGLLVEERYGP</sequence>
<dbReference type="Proteomes" id="UP000289738">
    <property type="component" value="Chromosome B05"/>
</dbReference>
<name>A0A444Z6D9_ARAHY</name>
<proteinExistence type="predicted"/>
<organism evidence="1 2">
    <name type="scientific">Arachis hypogaea</name>
    <name type="common">Peanut</name>
    <dbReference type="NCBI Taxonomy" id="3818"/>
    <lineage>
        <taxon>Eukaryota</taxon>
        <taxon>Viridiplantae</taxon>
        <taxon>Streptophyta</taxon>
        <taxon>Embryophyta</taxon>
        <taxon>Tracheophyta</taxon>
        <taxon>Spermatophyta</taxon>
        <taxon>Magnoliopsida</taxon>
        <taxon>eudicotyledons</taxon>
        <taxon>Gunneridae</taxon>
        <taxon>Pentapetalae</taxon>
        <taxon>rosids</taxon>
        <taxon>fabids</taxon>
        <taxon>Fabales</taxon>
        <taxon>Fabaceae</taxon>
        <taxon>Papilionoideae</taxon>
        <taxon>50 kb inversion clade</taxon>
        <taxon>dalbergioids sensu lato</taxon>
        <taxon>Dalbergieae</taxon>
        <taxon>Pterocarpus clade</taxon>
        <taxon>Arachis</taxon>
    </lineage>
</organism>
<evidence type="ECO:0000313" key="2">
    <source>
        <dbReference type="Proteomes" id="UP000289738"/>
    </source>
</evidence>
<dbReference type="EMBL" id="SDMP01000015">
    <property type="protein sequence ID" value="RYR09728.1"/>
    <property type="molecule type" value="Genomic_DNA"/>
</dbReference>
<protein>
    <submittedName>
        <fullName evidence="1">Uncharacterized protein</fullName>
    </submittedName>
</protein>
<keyword evidence="2" id="KW-1185">Reference proteome</keyword>